<proteinExistence type="predicted"/>
<evidence type="ECO:0000313" key="2">
    <source>
        <dbReference type="Proteomes" id="UP001215280"/>
    </source>
</evidence>
<organism evidence="1 2">
    <name type="scientific">Mycena maculata</name>
    <dbReference type="NCBI Taxonomy" id="230809"/>
    <lineage>
        <taxon>Eukaryota</taxon>
        <taxon>Fungi</taxon>
        <taxon>Dikarya</taxon>
        <taxon>Basidiomycota</taxon>
        <taxon>Agaricomycotina</taxon>
        <taxon>Agaricomycetes</taxon>
        <taxon>Agaricomycetidae</taxon>
        <taxon>Agaricales</taxon>
        <taxon>Marasmiineae</taxon>
        <taxon>Mycenaceae</taxon>
        <taxon>Mycena</taxon>
    </lineage>
</organism>
<reference evidence="1" key="1">
    <citation type="submission" date="2023-03" db="EMBL/GenBank/DDBJ databases">
        <title>Massive genome expansion in bonnet fungi (Mycena s.s.) driven by repeated elements and novel gene families across ecological guilds.</title>
        <authorList>
            <consortium name="Lawrence Berkeley National Laboratory"/>
            <person name="Harder C.B."/>
            <person name="Miyauchi S."/>
            <person name="Viragh M."/>
            <person name="Kuo A."/>
            <person name="Thoen E."/>
            <person name="Andreopoulos B."/>
            <person name="Lu D."/>
            <person name="Skrede I."/>
            <person name="Drula E."/>
            <person name="Henrissat B."/>
            <person name="Morin E."/>
            <person name="Kohler A."/>
            <person name="Barry K."/>
            <person name="LaButti K."/>
            <person name="Morin E."/>
            <person name="Salamov A."/>
            <person name="Lipzen A."/>
            <person name="Mereny Z."/>
            <person name="Hegedus B."/>
            <person name="Baldrian P."/>
            <person name="Stursova M."/>
            <person name="Weitz H."/>
            <person name="Taylor A."/>
            <person name="Grigoriev I.V."/>
            <person name="Nagy L.G."/>
            <person name="Martin F."/>
            <person name="Kauserud H."/>
        </authorList>
    </citation>
    <scope>NUCLEOTIDE SEQUENCE</scope>
    <source>
        <strain evidence="1">CBHHK188m</strain>
    </source>
</reference>
<accession>A0AAD7JII8</accession>
<keyword evidence="2" id="KW-1185">Reference proteome</keyword>
<sequence>MFRLISSTVTRKQGFRLTLRSLHGNAPRGRAGLVRTFDFIQAAPPPTLTPPSEPAPEILLGGRESSPITIAAQRGDKGIEGALIVNGDAVTRMLLRFALLFACLIFSSWNSIFQITTHLLQVPIASKRSLFALNTPLELMQHIVDGTPDLEALDNDAIADHLTALTAACLPPELRQGVAQKISLLRAEGDGGRAIIEETCKKLHAVLKDKAPHSDKLEKMSSVLMIINSFAPLKITKP</sequence>
<name>A0AAD7JII8_9AGAR</name>
<protein>
    <submittedName>
        <fullName evidence="1">Uncharacterized protein</fullName>
    </submittedName>
</protein>
<evidence type="ECO:0000313" key="1">
    <source>
        <dbReference type="EMBL" id="KAJ7765513.1"/>
    </source>
</evidence>
<dbReference type="Proteomes" id="UP001215280">
    <property type="component" value="Unassembled WGS sequence"/>
</dbReference>
<dbReference type="EMBL" id="JARJLG010000035">
    <property type="protein sequence ID" value="KAJ7765513.1"/>
    <property type="molecule type" value="Genomic_DNA"/>
</dbReference>
<dbReference type="AlphaFoldDB" id="A0AAD7JII8"/>
<comment type="caution">
    <text evidence="1">The sequence shown here is derived from an EMBL/GenBank/DDBJ whole genome shotgun (WGS) entry which is preliminary data.</text>
</comment>
<gene>
    <name evidence="1" type="ORF">DFH07DRAFT_810886</name>
</gene>